<keyword evidence="2" id="KW-0479">Metal-binding</keyword>
<organism evidence="4 5">
    <name type="scientific">Puccinia sorghi</name>
    <dbReference type="NCBI Taxonomy" id="27349"/>
    <lineage>
        <taxon>Eukaryota</taxon>
        <taxon>Fungi</taxon>
        <taxon>Dikarya</taxon>
        <taxon>Basidiomycota</taxon>
        <taxon>Pucciniomycotina</taxon>
        <taxon>Pucciniomycetes</taxon>
        <taxon>Pucciniales</taxon>
        <taxon>Pucciniaceae</taxon>
        <taxon>Puccinia</taxon>
    </lineage>
</organism>
<comment type="cofactor">
    <cofactor evidence="1">
        <name>a divalent metal cation</name>
        <dbReference type="ChEBI" id="CHEBI:60240"/>
    </cofactor>
</comment>
<dbReference type="OrthoDB" id="2668416at2759"/>
<evidence type="ECO:0000256" key="2">
    <source>
        <dbReference type="ARBA" id="ARBA00022723"/>
    </source>
</evidence>
<protein>
    <recommendedName>
        <fullName evidence="3">DDE Tnp4 domain-containing protein</fullName>
    </recommendedName>
</protein>
<accession>A0A0L6VLW4</accession>
<dbReference type="Pfam" id="PF13359">
    <property type="entry name" value="DDE_Tnp_4"/>
    <property type="match status" value="1"/>
</dbReference>
<dbReference type="InterPro" id="IPR027806">
    <property type="entry name" value="HARBI1_dom"/>
</dbReference>
<evidence type="ECO:0000259" key="3">
    <source>
        <dbReference type="Pfam" id="PF13359"/>
    </source>
</evidence>
<gene>
    <name evidence="4" type="ORF">VP01_1361g1</name>
</gene>
<dbReference type="Proteomes" id="UP000037035">
    <property type="component" value="Unassembled WGS sequence"/>
</dbReference>
<feature type="domain" description="DDE Tnp4" evidence="3">
    <location>
        <begin position="75"/>
        <end position="189"/>
    </location>
</feature>
<dbReference type="GO" id="GO:0046872">
    <property type="term" value="F:metal ion binding"/>
    <property type="evidence" value="ECO:0007669"/>
    <property type="project" value="UniProtKB-KW"/>
</dbReference>
<name>A0A0L6VLW4_9BASI</name>
<evidence type="ECO:0000313" key="5">
    <source>
        <dbReference type="Proteomes" id="UP000037035"/>
    </source>
</evidence>
<reference evidence="4 5" key="1">
    <citation type="submission" date="2015-08" db="EMBL/GenBank/DDBJ databases">
        <title>Next Generation Sequencing and Analysis of the Genome of Puccinia sorghi L Schw, the Causal Agent of Maize Common Rust.</title>
        <authorList>
            <person name="Rochi L."/>
            <person name="Burguener G."/>
            <person name="Darino M."/>
            <person name="Turjanski A."/>
            <person name="Kreff E."/>
            <person name="Dieguez M.J."/>
            <person name="Sacco F."/>
        </authorList>
    </citation>
    <scope>NUCLEOTIDE SEQUENCE [LARGE SCALE GENOMIC DNA]</scope>
    <source>
        <strain evidence="4 5">RO10H11247</strain>
    </source>
</reference>
<keyword evidence="5" id="KW-1185">Reference proteome</keyword>
<dbReference type="EMBL" id="LAVV01004021">
    <property type="protein sequence ID" value="KNZ61753.1"/>
    <property type="molecule type" value="Genomic_DNA"/>
</dbReference>
<evidence type="ECO:0000256" key="1">
    <source>
        <dbReference type="ARBA" id="ARBA00001968"/>
    </source>
</evidence>
<dbReference type="AlphaFoldDB" id="A0A0L6VLW4"/>
<dbReference type="VEuPathDB" id="FungiDB:VP01_1361g1"/>
<proteinExistence type="predicted"/>
<comment type="caution">
    <text evidence="4">The sequence shown here is derived from an EMBL/GenBank/DDBJ whole genome shotgun (WGS) entry which is preliminary data.</text>
</comment>
<sequence length="230" mass="25926">MAPDCPLDDASQGFTLTALVCEFVKLNKPLVHWLDGTIALQELNKQTSVGVKPKSTRHTLEKDSQLPSELVFLSTTHIPIKIPPNTNWKWYINHKSWLLKVFECVVDGDGNFQNFDYHGAGSMHDSRLFRCSILQSLRPGSCVAPMIPWGTFLVGNAAYPTNMNILLPYPSVVNLENKWFNYCQSSTCIVNQLCKKQHFFISSNVTELDSATGLSMMAKREIISDVLYRP</sequence>
<evidence type="ECO:0000313" key="4">
    <source>
        <dbReference type="EMBL" id="KNZ61753.1"/>
    </source>
</evidence>